<evidence type="ECO:0000256" key="10">
    <source>
        <dbReference type="ARBA" id="ARBA00023065"/>
    </source>
</evidence>
<dbReference type="PANTHER" id="PTHR11878:SF76">
    <property type="entry name" value="CALX-BETA DOMAIN-CONTAINING PROTEIN"/>
    <property type="match status" value="1"/>
</dbReference>
<dbReference type="InterPro" id="IPR004837">
    <property type="entry name" value="NaCa_Exmemb"/>
</dbReference>
<dbReference type="Proteomes" id="UP000807504">
    <property type="component" value="Unassembled WGS sequence"/>
</dbReference>
<dbReference type="PANTHER" id="PTHR11878">
    <property type="entry name" value="SODIUM/CALCIUM EXCHANGER"/>
    <property type="match status" value="1"/>
</dbReference>
<feature type="transmembrane region" description="Helical" evidence="12">
    <location>
        <begin position="165"/>
        <end position="189"/>
    </location>
</feature>
<dbReference type="SUPFAM" id="SSF141072">
    <property type="entry name" value="CalX-like"/>
    <property type="match status" value="2"/>
</dbReference>
<dbReference type="SMART" id="SM00237">
    <property type="entry name" value="Calx_beta"/>
    <property type="match status" value="2"/>
</dbReference>
<keyword evidence="4" id="KW-0109">Calcium transport</keyword>
<dbReference type="Pfam" id="PF03160">
    <property type="entry name" value="Calx-beta"/>
    <property type="match status" value="1"/>
</dbReference>
<dbReference type="GO" id="GO:0012505">
    <property type="term" value="C:endomembrane system"/>
    <property type="evidence" value="ECO:0007669"/>
    <property type="project" value="UniProtKB-SubCell"/>
</dbReference>
<feature type="domain" description="Calx-beta" evidence="13">
    <location>
        <begin position="334"/>
        <end position="432"/>
    </location>
</feature>
<dbReference type="Gene3D" id="1.20.1420.30">
    <property type="entry name" value="NCX, central ion-binding region"/>
    <property type="match status" value="1"/>
</dbReference>
<evidence type="ECO:0000256" key="7">
    <source>
        <dbReference type="ARBA" id="ARBA00022737"/>
    </source>
</evidence>
<evidence type="ECO:0000256" key="6">
    <source>
        <dbReference type="ARBA" id="ARBA00022729"/>
    </source>
</evidence>
<dbReference type="GO" id="GO:0098794">
    <property type="term" value="C:postsynapse"/>
    <property type="evidence" value="ECO:0007669"/>
    <property type="project" value="TreeGrafter"/>
</dbReference>
<dbReference type="GO" id="GO:0007154">
    <property type="term" value="P:cell communication"/>
    <property type="evidence" value="ECO:0007669"/>
    <property type="project" value="InterPro"/>
</dbReference>
<protein>
    <submittedName>
        <fullName evidence="14">Sodium/calcium exchanger 2 like protein</fullName>
    </submittedName>
</protein>
<reference evidence="14" key="2">
    <citation type="submission" date="2020-06" db="EMBL/GenBank/DDBJ databases">
        <authorList>
            <person name="Sheffer M."/>
        </authorList>
    </citation>
    <scope>NUCLEOTIDE SEQUENCE</scope>
</reference>
<dbReference type="EMBL" id="JABXBU010002228">
    <property type="protein sequence ID" value="KAF8770675.1"/>
    <property type="molecule type" value="Genomic_DNA"/>
</dbReference>
<dbReference type="GO" id="GO:0030424">
    <property type="term" value="C:axon"/>
    <property type="evidence" value="ECO:0007669"/>
    <property type="project" value="TreeGrafter"/>
</dbReference>
<keyword evidence="10" id="KW-0406">Ion transport</keyword>
<evidence type="ECO:0000256" key="4">
    <source>
        <dbReference type="ARBA" id="ARBA00022568"/>
    </source>
</evidence>
<keyword evidence="11 12" id="KW-0472">Membrane</keyword>
<evidence type="ECO:0000313" key="14">
    <source>
        <dbReference type="EMBL" id="KAF8770675.1"/>
    </source>
</evidence>
<evidence type="ECO:0000256" key="9">
    <source>
        <dbReference type="ARBA" id="ARBA00022989"/>
    </source>
</evidence>
<evidence type="ECO:0000256" key="1">
    <source>
        <dbReference type="ARBA" id="ARBA00004127"/>
    </source>
</evidence>
<evidence type="ECO:0000256" key="2">
    <source>
        <dbReference type="ARBA" id="ARBA00022448"/>
    </source>
</evidence>
<keyword evidence="6" id="KW-0732">Signal</keyword>
<gene>
    <name evidence="14" type="ORF">HNY73_018175</name>
</gene>
<evidence type="ECO:0000313" key="15">
    <source>
        <dbReference type="Proteomes" id="UP000807504"/>
    </source>
</evidence>
<feature type="transmembrane region" description="Helical" evidence="12">
    <location>
        <begin position="40"/>
        <end position="65"/>
    </location>
</feature>
<evidence type="ECO:0000256" key="8">
    <source>
        <dbReference type="ARBA" id="ARBA00022837"/>
    </source>
</evidence>
<dbReference type="Gene3D" id="2.60.40.2030">
    <property type="match status" value="2"/>
</dbReference>
<feature type="domain" description="Calx-beta" evidence="13">
    <location>
        <begin position="449"/>
        <end position="548"/>
    </location>
</feature>
<feature type="transmembrane region" description="Helical" evidence="12">
    <location>
        <begin position="195"/>
        <end position="215"/>
    </location>
</feature>
<feature type="transmembrane region" description="Helical" evidence="12">
    <location>
        <begin position="133"/>
        <end position="153"/>
    </location>
</feature>
<keyword evidence="2" id="KW-0813">Transport</keyword>
<dbReference type="GO" id="GO:0042383">
    <property type="term" value="C:sarcolemma"/>
    <property type="evidence" value="ECO:0007669"/>
    <property type="project" value="TreeGrafter"/>
</dbReference>
<keyword evidence="3" id="KW-0050">Antiport</keyword>
<name>A0A8T0EFC5_ARGBR</name>
<dbReference type="InterPro" id="IPR003644">
    <property type="entry name" value="Calx_beta"/>
</dbReference>
<evidence type="ECO:0000259" key="13">
    <source>
        <dbReference type="SMART" id="SM00237"/>
    </source>
</evidence>
<dbReference type="InterPro" id="IPR038081">
    <property type="entry name" value="CalX-like_sf"/>
</dbReference>
<evidence type="ECO:0000256" key="3">
    <source>
        <dbReference type="ARBA" id="ARBA00022449"/>
    </source>
</evidence>
<dbReference type="InterPro" id="IPR051171">
    <property type="entry name" value="CaCA"/>
</dbReference>
<evidence type="ECO:0000256" key="11">
    <source>
        <dbReference type="ARBA" id="ARBA00023136"/>
    </source>
</evidence>
<comment type="caution">
    <text evidence="14">The sequence shown here is derived from an EMBL/GenBank/DDBJ whole genome shotgun (WGS) entry which is preliminary data.</text>
</comment>
<keyword evidence="9 12" id="KW-1133">Transmembrane helix</keyword>
<keyword evidence="8" id="KW-0106">Calcium</keyword>
<dbReference type="InterPro" id="IPR044880">
    <property type="entry name" value="NCX_ion-bd_dom_sf"/>
</dbReference>
<dbReference type="GO" id="GO:0005432">
    <property type="term" value="F:calcium:sodium antiporter activity"/>
    <property type="evidence" value="ECO:0007669"/>
    <property type="project" value="TreeGrafter"/>
</dbReference>
<evidence type="ECO:0000256" key="5">
    <source>
        <dbReference type="ARBA" id="ARBA00022692"/>
    </source>
</evidence>
<organism evidence="14 15">
    <name type="scientific">Argiope bruennichi</name>
    <name type="common">Wasp spider</name>
    <name type="synonym">Aranea bruennichi</name>
    <dbReference type="NCBI Taxonomy" id="94029"/>
    <lineage>
        <taxon>Eukaryota</taxon>
        <taxon>Metazoa</taxon>
        <taxon>Ecdysozoa</taxon>
        <taxon>Arthropoda</taxon>
        <taxon>Chelicerata</taxon>
        <taxon>Arachnida</taxon>
        <taxon>Araneae</taxon>
        <taxon>Araneomorphae</taxon>
        <taxon>Entelegynae</taxon>
        <taxon>Araneoidea</taxon>
        <taxon>Araneidae</taxon>
        <taxon>Argiope</taxon>
    </lineage>
</organism>
<dbReference type="GO" id="GO:0098703">
    <property type="term" value="P:calcium ion import across plasma membrane"/>
    <property type="evidence" value="ECO:0007669"/>
    <property type="project" value="TreeGrafter"/>
</dbReference>
<evidence type="ECO:0000256" key="12">
    <source>
        <dbReference type="SAM" id="Phobius"/>
    </source>
</evidence>
<keyword evidence="7" id="KW-0677">Repeat</keyword>
<accession>A0A8T0EFC5</accession>
<comment type="subcellular location">
    <subcellularLocation>
        <location evidence="1">Endomembrane system</location>
        <topology evidence="1">Multi-pass membrane protein</topology>
    </subcellularLocation>
</comment>
<sequence length="623" mass="68672">MATNNTLNATLPDYFYDKCLEPGLLLPFFDESKWNMGVRAFLYLLALLYCFLGIAIIADIFMCAIEKITSKTRKIMLSTSNELEPEVIEVKVWNDTVANLTLMALGSSAPEILLSIIEIVGNNFESGALGPGTIVGSAAFNLLVICGVCIMALPAGETRRIRAFSVFSVTAFFSVFAYIWLLIILLGVTPHVVEVWEAVVTFLFFPVLVGISYAADKGLFKVKMLGKPSKQMEVDSVTGTVKKEEYFPKGQLNKDTLVKFIKEVRKHPALTAEDAACLAAARLVEESEHTRMWYRIGAIRDLSGSKKPKPSLSKKLKKVYSLLGQEGDQVDSKAIAPEEQKDIPVLDFKAATAAVMENAGKVAVKVKRHGKTSGIARCRVETIDGTAVAGEDYVPLKEILTFQDGELEKEIHVEIVDDNQWEPDETFFLKLCILPEDVGQVMLGRVCIMEITILNDDEPGVLQFKRRGLLVQESIGTALIPVVRTNGVDGVVTAKWRTIDRTAVSGKDYIGGEGEITFEHGESEKNIEIPIVDDFNAEKDEHFEVELFDPVGGASIGQVNRSTVTITNDDDFNSIVNRVAVMTNVNVDNVRLQSETWGEQFRAALTVNGGDLENGYAPWIRPS</sequence>
<keyword evidence="5 12" id="KW-0812">Transmembrane</keyword>
<keyword evidence="15" id="KW-1185">Reference proteome</keyword>
<proteinExistence type="predicted"/>
<reference evidence="14" key="1">
    <citation type="journal article" date="2020" name="bioRxiv">
        <title>Chromosome-level reference genome of the European wasp spider Argiope bruennichi: a resource for studies on range expansion and evolutionary adaptation.</title>
        <authorList>
            <person name="Sheffer M.M."/>
            <person name="Hoppe A."/>
            <person name="Krehenwinkel H."/>
            <person name="Uhl G."/>
            <person name="Kuss A.W."/>
            <person name="Jensen L."/>
            <person name="Jensen C."/>
            <person name="Gillespie R.G."/>
            <person name="Hoff K.J."/>
            <person name="Prost S."/>
        </authorList>
    </citation>
    <scope>NUCLEOTIDE SEQUENCE</scope>
</reference>
<dbReference type="Pfam" id="PF01699">
    <property type="entry name" value="Na_Ca_ex"/>
    <property type="match status" value="1"/>
</dbReference>
<dbReference type="AlphaFoldDB" id="A0A8T0EFC5"/>